<keyword evidence="2" id="KW-1185">Reference proteome</keyword>
<proteinExistence type="predicted"/>
<evidence type="ECO:0000313" key="2">
    <source>
        <dbReference type="Proteomes" id="UP000626092"/>
    </source>
</evidence>
<reference evidence="1" key="1">
    <citation type="submission" date="2019-11" db="EMBL/GenBank/DDBJ databases">
        <authorList>
            <person name="Liu Y."/>
            <person name="Hou J."/>
            <person name="Li T.-Q."/>
            <person name="Guan C.-H."/>
            <person name="Wu X."/>
            <person name="Wu H.-Z."/>
            <person name="Ling F."/>
            <person name="Zhang R."/>
            <person name="Shi X.-G."/>
            <person name="Ren J.-P."/>
            <person name="Chen E.-F."/>
            <person name="Sun J.-M."/>
        </authorList>
    </citation>
    <scope>NUCLEOTIDE SEQUENCE</scope>
    <source>
        <strain evidence="1">Adult_tree_wgs_1</strain>
        <tissue evidence="1">Leaves</tissue>
    </source>
</reference>
<accession>A0A834LDP6</accession>
<dbReference type="EMBL" id="WJXA01000009">
    <property type="protein sequence ID" value="KAF7132030.1"/>
    <property type="molecule type" value="Genomic_DNA"/>
</dbReference>
<name>A0A834LDP6_RHOSS</name>
<evidence type="ECO:0000313" key="1">
    <source>
        <dbReference type="EMBL" id="KAF7132030.1"/>
    </source>
</evidence>
<dbReference type="OrthoDB" id="2020857at2759"/>
<protein>
    <submittedName>
        <fullName evidence="1">Uncharacterized protein</fullName>
    </submittedName>
</protein>
<sequence length="77" mass="8185">MEDDQFHFSHDQEAILAAMLQQHQISDGGGSCPAAAAAKSSLLQQQLLFQPRGVAVGVSGGSNQSVCTKRSKCLIRE</sequence>
<comment type="caution">
    <text evidence="1">The sequence shown here is derived from an EMBL/GenBank/DDBJ whole genome shotgun (WGS) entry which is preliminary data.</text>
</comment>
<dbReference type="Proteomes" id="UP000626092">
    <property type="component" value="Unassembled WGS sequence"/>
</dbReference>
<dbReference type="AlphaFoldDB" id="A0A834LDP6"/>
<organism evidence="1 2">
    <name type="scientific">Rhododendron simsii</name>
    <name type="common">Sims's rhododendron</name>
    <dbReference type="NCBI Taxonomy" id="118357"/>
    <lineage>
        <taxon>Eukaryota</taxon>
        <taxon>Viridiplantae</taxon>
        <taxon>Streptophyta</taxon>
        <taxon>Embryophyta</taxon>
        <taxon>Tracheophyta</taxon>
        <taxon>Spermatophyta</taxon>
        <taxon>Magnoliopsida</taxon>
        <taxon>eudicotyledons</taxon>
        <taxon>Gunneridae</taxon>
        <taxon>Pentapetalae</taxon>
        <taxon>asterids</taxon>
        <taxon>Ericales</taxon>
        <taxon>Ericaceae</taxon>
        <taxon>Ericoideae</taxon>
        <taxon>Rhodoreae</taxon>
        <taxon>Rhododendron</taxon>
    </lineage>
</organism>
<gene>
    <name evidence="1" type="ORF">RHSIM_Rhsim09G0011000</name>
</gene>